<dbReference type="GO" id="GO:0055085">
    <property type="term" value="P:transmembrane transport"/>
    <property type="evidence" value="ECO:0007669"/>
    <property type="project" value="InterPro"/>
</dbReference>
<feature type="repeat" description="Solcar" evidence="14">
    <location>
        <begin position="415"/>
        <end position="492"/>
    </location>
</feature>
<keyword evidence="8" id="KW-0677">Repeat</keyword>
<dbReference type="InterPro" id="IPR018247">
    <property type="entry name" value="EF_Hand_1_Ca_BS"/>
</dbReference>
<keyword evidence="9" id="KW-0999">Mitochondrion inner membrane</keyword>
<dbReference type="AlphaFoldDB" id="G2YSL0"/>
<dbReference type="Pfam" id="PF13499">
    <property type="entry name" value="EF-hand_7"/>
    <property type="match status" value="2"/>
</dbReference>
<evidence type="ECO:0000313" key="17">
    <source>
        <dbReference type="EMBL" id="CCD54608.1"/>
    </source>
</evidence>
<sequence>MKLSKGAAVAETQNARDERVEQLWRNLDTNQKGEINLQELQKGLRRIDHPLKNAGDMLRDAVTAMDKNGDKVIQYDEFRTFVEKTEKELFVLFQGIDRDNDNRLDKDELQVAFKKAGLAISKSKLDLFFEDVDMNHDGFITFDEWRNFLLFLPTTASTQPLKAVLSYYQSAVAVNAEGDTSIREDTLEGLGTKTNFLKLLFGAVISIAESHRGRTPTIQIEEAPSPTSSHNETANMAITNVQAINSIDSVGDVYDHIVDPLHPRTETMANVMRRRPELTHEVPKKLESSERSRLTEILPDPGYFAAGAIAGIFSRTATAPIDRLKVYLIANVSAKSAPLEAAKQGNPAAAVKMAGQPIVLAIKELWKVGGMRSLFAGNGLNVIKVMPESAIKFGSFEAAKKHLAQLEGHGNSKKINPYSKFVAGGFAGIMSQMQCETVAGGLRGNALIVATAKQMYKQGGIPFAYRGLTMGLVGMFPYSAIDLATFETLKGYMARRTMKRFGCSEAEAMPGPFVTGAIGAFSGAFGASIVYPINLLRTRLQAQGTVLHPPTYTGIMDVAQKTLKNEGFRGLYKGLAPNLFKVVPAVSITYVVYEQAKKTMALN</sequence>
<evidence type="ECO:0000256" key="8">
    <source>
        <dbReference type="ARBA" id="ARBA00022737"/>
    </source>
</evidence>
<feature type="repeat" description="Solcar" evidence="14">
    <location>
        <begin position="298"/>
        <end position="402"/>
    </location>
</feature>
<dbReference type="InterPro" id="IPR018108">
    <property type="entry name" value="MCP_transmembrane"/>
</dbReference>
<keyword evidence="5" id="KW-0813">Transport</keyword>
<dbReference type="PANTHER" id="PTHR24089">
    <property type="entry name" value="SOLUTE CARRIER FAMILY 25"/>
    <property type="match status" value="1"/>
</dbReference>
<comment type="subcellular location">
    <subcellularLocation>
        <location evidence="2">Mitochondrion inner membrane</location>
        <topology evidence="2">Multi-pass membrane protein</topology>
    </subcellularLocation>
</comment>
<dbReference type="FunFam" id="1.50.40.10:FF:000016">
    <property type="entry name" value="Solute carrier family 25 member 23"/>
    <property type="match status" value="1"/>
</dbReference>
<feature type="domain" description="EF-hand" evidence="16">
    <location>
        <begin position="120"/>
        <end position="155"/>
    </location>
</feature>
<dbReference type="InterPro" id="IPR002067">
    <property type="entry name" value="MCP"/>
</dbReference>
<dbReference type="HOGENOM" id="CLU_015166_2_2_1"/>
<dbReference type="PROSITE" id="PS50920">
    <property type="entry name" value="SOLCAR"/>
    <property type="match status" value="3"/>
</dbReference>
<dbReference type="PRINTS" id="PR00926">
    <property type="entry name" value="MITOCARRIER"/>
</dbReference>
<dbReference type="eggNOG" id="KOG0036">
    <property type="taxonomic scope" value="Eukaryota"/>
</dbReference>
<gene>
    <name evidence="17" type="ORF">BofuT4_P126560.1</name>
</gene>
<name>G2YSL0_BOTF4</name>
<evidence type="ECO:0000256" key="7">
    <source>
        <dbReference type="ARBA" id="ARBA00022723"/>
    </source>
</evidence>
<protein>
    <recommendedName>
        <fullName evidence="4">Mitochondrial thiamine pyrophosphate carrier 1</fullName>
    </recommendedName>
</protein>
<evidence type="ECO:0000256" key="13">
    <source>
        <dbReference type="ARBA" id="ARBA00023136"/>
    </source>
</evidence>
<dbReference type="EMBL" id="FQ790351">
    <property type="protein sequence ID" value="CCD54608.1"/>
    <property type="molecule type" value="Genomic_DNA"/>
</dbReference>
<dbReference type="Pfam" id="PF00153">
    <property type="entry name" value="Mito_carr"/>
    <property type="match status" value="3"/>
</dbReference>
<dbReference type="GO" id="GO:0005743">
    <property type="term" value="C:mitochondrial inner membrane"/>
    <property type="evidence" value="ECO:0007669"/>
    <property type="project" value="UniProtKB-SubCell"/>
</dbReference>
<dbReference type="CDD" id="cd15898">
    <property type="entry name" value="EFh_PI-PLC"/>
    <property type="match status" value="1"/>
</dbReference>
<keyword evidence="7" id="KW-0479">Metal-binding</keyword>
<evidence type="ECO:0000256" key="15">
    <source>
        <dbReference type="SAM" id="Phobius"/>
    </source>
</evidence>
<dbReference type="InterPro" id="IPR023395">
    <property type="entry name" value="MCP_dom_sf"/>
</dbReference>
<dbReference type="SUPFAM" id="SSF47473">
    <property type="entry name" value="EF-hand"/>
    <property type="match status" value="1"/>
</dbReference>
<keyword evidence="11 15" id="KW-1133">Transmembrane helix</keyword>
<dbReference type="Gene3D" id="1.50.40.10">
    <property type="entry name" value="Mitochondrial carrier domain"/>
    <property type="match status" value="1"/>
</dbReference>
<dbReference type="STRING" id="999810.G2YSL0"/>
<dbReference type="SMART" id="SM00054">
    <property type="entry name" value="EFh"/>
    <property type="match status" value="4"/>
</dbReference>
<feature type="domain" description="EF-hand" evidence="16">
    <location>
        <begin position="84"/>
        <end position="119"/>
    </location>
</feature>
<keyword evidence="6 14" id="KW-0812">Transmembrane</keyword>
<proteinExistence type="inferred from homology"/>
<evidence type="ECO:0000256" key="9">
    <source>
        <dbReference type="ARBA" id="ARBA00022792"/>
    </source>
</evidence>
<keyword evidence="12" id="KW-0496">Mitochondrion</keyword>
<evidence type="ECO:0000256" key="12">
    <source>
        <dbReference type="ARBA" id="ARBA00023128"/>
    </source>
</evidence>
<evidence type="ECO:0000256" key="4">
    <source>
        <dbReference type="ARBA" id="ARBA00021935"/>
    </source>
</evidence>
<accession>G2YSL0</accession>
<dbReference type="Proteomes" id="UP000008177">
    <property type="component" value="Unplaced contigs"/>
</dbReference>
<evidence type="ECO:0000256" key="14">
    <source>
        <dbReference type="PROSITE-ProRule" id="PRU00282"/>
    </source>
</evidence>
<evidence type="ECO:0000256" key="3">
    <source>
        <dbReference type="ARBA" id="ARBA00006375"/>
    </source>
</evidence>
<reference evidence="18" key="1">
    <citation type="journal article" date="2011" name="PLoS Genet.">
        <title>Genomic analysis of the necrotrophic fungal pathogens Sclerotinia sclerotiorum and Botrytis cinerea.</title>
        <authorList>
            <person name="Amselem J."/>
            <person name="Cuomo C.A."/>
            <person name="van Kan J.A."/>
            <person name="Viaud M."/>
            <person name="Benito E.P."/>
            <person name="Couloux A."/>
            <person name="Coutinho P.M."/>
            <person name="de Vries R.P."/>
            <person name="Dyer P.S."/>
            <person name="Fillinger S."/>
            <person name="Fournier E."/>
            <person name="Gout L."/>
            <person name="Hahn M."/>
            <person name="Kohn L."/>
            <person name="Lapalu N."/>
            <person name="Plummer K.M."/>
            <person name="Pradier J.M."/>
            <person name="Quevillon E."/>
            <person name="Sharon A."/>
            <person name="Simon A."/>
            <person name="ten Have A."/>
            <person name="Tudzynski B."/>
            <person name="Tudzynski P."/>
            <person name="Wincker P."/>
            <person name="Andrew M."/>
            <person name="Anthouard V."/>
            <person name="Beever R.E."/>
            <person name="Beffa R."/>
            <person name="Benoit I."/>
            <person name="Bouzid O."/>
            <person name="Brault B."/>
            <person name="Chen Z."/>
            <person name="Choquer M."/>
            <person name="Collemare J."/>
            <person name="Cotton P."/>
            <person name="Danchin E.G."/>
            <person name="Da Silva C."/>
            <person name="Gautier A."/>
            <person name="Giraud C."/>
            <person name="Giraud T."/>
            <person name="Gonzalez C."/>
            <person name="Grossetete S."/>
            <person name="Guldener U."/>
            <person name="Henrissat B."/>
            <person name="Howlett B.J."/>
            <person name="Kodira C."/>
            <person name="Kretschmer M."/>
            <person name="Lappartient A."/>
            <person name="Leroch M."/>
            <person name="Levis C."/>
            <person name="Mauceli E."/>
            <person name="Neuveglise C."/>
            <person name="Oeser B."/>
            <person name="Pearson M."/>
            <person name="Poulain J."/>
            <person name="Poussereau N."/>
            <person name="Quesneville H."/>
            <person name="Rascle C."/>
            <person name="Schumacher J."/>
            <person name="Segurens B."/>
            <person name="Sexton A."/>
            <person name="Silva E."/>
            <person name="Sirven C."/>
            <person name="Soanes D.M."/>
            <person name="Talbot N.J."/>
            <person name="Templeton M."/>
            <person name="Yandava C."/>
            <person name="Yarden O."/>
            <person name="Zeng Q."/>
            <person name="Rollins J.A."/>
            <person name="Lebrun M.H."/>
            <person name="Dickman M."/>
        </authorList>
    </citation>
    <scope>NUCLEOTIDE SEQUENCE [LARGE SCALE GENOMIC DNA]</scope>
    <source>
        <strain evidence="18">T4</strain>
    </source>
</reference>
<evidence type="ECO:0000256" key="11">
    <source>
        <dbReference type="ARBA" id="ARBA00022989"/>
    </source>
</evidence>
<organism evidence="17 18">
    <name type="scientific">Botryotinia fuckeliana (strain T4)</name>
    <name type="common">Noble rot fungus</name>
    <name type="synonym">Botrytis cinerea</name>
    <dbReference type="NCBI Taxonomy" id="999810"/>
    <lineage>
        <taxon>Eukaryota</taxon>
        <taxon>Fungi</taxon>
        <taxon>Dikarya</taxon>
        <taxon>Ascomycota</taxon>
        <taxon>Pezizomycotina</taxon>
        <taxon>Leotiomycetes</taxon>
        <taxon>Helotiales</taxon>
        <taxon>Sclerotiniaceae</taxon>
        <taxon>Botrytis</taxon>
    </lineage>
</organism>
<dbReference type="PROSITE" id="PS50222">
    <property type="entry name" value="EF_HAND_2"/>
    <property type="match status" value="3"/>
</dbReference>
<feature type="domain" description="EF-hand" evidence="16">
    <location>
        <begin position="15"/>
        <end position="50"/>
    </location>
</feature>
<feature type="repeat" description="Solcar" evidence="14">
    <location>
        <begin position="510"/>
        <end position="599"/>
    </location>
</feature>
<evidence type="ECO:0000313" key="18">
    <source>
        <dbReference type="Proteomes" id="UP000008177"/>
    </source>
</evidence>
<dbReference type="FunCoup" id="G2YSL0">
    <property type="interactions" value="5"/>
</dbReference>
<evidence type="ECO:0000256" key="5">
    <source>
        <dbReference type="ARBA" id="ARBA00022448"/>
    </source>
</evidence>
<evidence type="ECO:0000256" key="1">
    <source>
        <dbReference type="ARBA" id="ARBA00002238"/>
    </source>
</evidence>
<dbReference type="Gene3D" id="1.10.238.10">
    <property type="entry name" value="EF-hand"/>
    <property type="match status" value="1"/>
</dbReference>
<dbReference type="InParanoid" id="G2YSL0"/>
<dbReference type="PROSITE" id="PS00018">
    <property type="entry name" value="EF_HAND_1"/>
    <property type="match status" value="2"/>
</dbReference>
<evidence type="ECO:0000256" key="10">
    <source>
        <dbReference type="ARBA" id="ARBA00022837"/>
    </source>
</evidence>
<comment type="similarity">
    <text evidence="3">Belongs to the mitochondrial carrier (TC 2.A.29) family.</text>
</comment>
<dbReference type="InterPro" id="IPR011992">
    <property type="entry name" value="EF-hand-dom_pair"/>
</dbReference>
<dbReference type="OrthoDB" id="270584at2759"/>
<dbReference type="InterPro" id="IPR002048">
    <property type="entry name" value="EF_hand_dom"/>
</dbReference>
<dbReference type="SUPFAM" id="SSF103506">
    <property type="entry name" value="Mitochondrial carrier"/>
    <property type="match status" value="1"/>
</dbReference>
<dbReference type="GO" id="GO:0005509">
    <property type="term" value="F:calcium ion binding"/>
    <property type="evidence" value="ECO:0007669"/>
    <property type="project" value="InterPro"/>
</dbReference>
<comment type="function">
    <text evidence="1">Mitochondrial transporter that mediates uptake of thiamine pyrophosphate (ThPP) into mitochondria.</text>
</comment>
<evidence type="ECO:0000256" key="2">
    <source>
        <dbReference type="ARBA" id="ARBA00004448"/>
    </source>
</evidence>
<keyword evidence="13 14" id="KW-0472">Membrane</keyword>
<keyword evidence="10" id="KW-0106">Calcium</keyword>
<evidence type="ECO:0000259" key="16">
    <source>
        <dbReference type="PROSITE" id="PS50222"/>
    </source>
</evidence>
<evidence type="ECO:0000256" key="6">
    <source>
        <dbReference type="ARBA" id="ARBA00022692"/>
    </source>
</evidence>
<feature type="transmembrane region" description="Helical" evidence="15">
    <location>
        <begin position="513"/>
        <end position="533"/>
    </location>
</feature>